<evidence type="ECO:0000313" key="4">
    <source>
        <dbReference type="Proteomes" id="UP000053477"/>
    </source>
</evidence>
<feature type="region of interest" description="Disordered" evidence="1">
    <location>
        <begin position="1"/>
        <end position="24"/>
    </location>
</feature>
<evidence type="ECO:0000259" key="2">
    <source>
        <dbReference type="SMART" id="SM01007"/>
    </source>
</evidence>
<dbReference type="GO" id="GO:0051015">
    <property type="term" value="F:actin filament binding"/>
    <property type="evidence" value="ECO:0007669"/>
    <property type="project" value="TreeGrafter"/>
</dbReference>
<dbReference type="SUPFAM" id="SSF53639">
    <property type="entry name" value="AraD/HMP-PK domain-like"/>
    <property type="match status" value="1"/>
</dbReference>
<dbReference type="GO" id="GO:0005856">
    <property type="term" value="C:cytoskeleton"/>
    <property type="evidence" value="ECO:0007669"/>
    <property type="project" value="TreeGrafter"/>
</dbReference>
<evidence type="ECO:0000313" key="3">
    <source>
        <dbReference type="EMBL" id="KLO12365.1"/>
    </source>
</evidence>
<dbReference type="OrthoDB" id="3238794at2759"/>
<evidence type="ECO:0000256" key="1">
    <source>
        <dbReference type="SAM" id="MobiDB-lite"/>
    </source>
</evidence>
<dbReference type="Pfam" id="PF00596">
    <property type="entry name" value="Aldolase_II"/>
    <property type="match status" value="1"/>
</dbReference>
<dbReference type="PANTHER" id="PTHR10672:SF39">
    <property type="entry name" value="CLASS II ALDOLASE_ADDUCIN N-TERMINAL DOMAIN-CONTAINING PROTEIN"/>
    <property type="match status" value="1"/>
</dbReference>
<dbReference type="EMBL" id="KQ085979">
    <property type="protein sequence ID" value="KLO12365.1"/>
    <property type="molecule type" value="Genomic_DNA"/>
</dbReference>
<protein>
    <submittedName>
        <fullName evidence="3">Class II aldolase/adducin domain-containing protein</fullName>
    </submittedName>
</protein>
<dbReference type="FunCoup" id="A0A0H2RK35">
    <property type="interactions" value="2"/>
</dbReference>
<dbReference type="InterPro" id="IPR001303">
    <property type="entry name" value="Aldolase_II/adducin_N"/>
</dbReference>
<dbReference type="PANTHER" id="PTHR10672">
    <property type="entry name" value="ADDUCIN"/>
    <property type="match status" value="1"/>
</dbReference>
<dbReference type="SMART" id="SM01007">
    <property type="entry name" value="Aldolase_II"/>
    <property type="match status" value="1"/>
</dbReference>
<dbReference type="AlphaFoldDB" id="A0A0H2RK35"/>
<organism evidence="3 4">
    <name type="scientific">Schizopora paradoxa</name>
    <dbReference type="NCBI Taxonomy" id="27342"/>
    <lineage>
        <taxon>Eukaryota</taxon>
        <taxon>Fungi</taxon>
        <taxon>Dikarya</taxon>
        <taxon>Basidiomycota</taxon>
        <taxon>Agaricomycotina</taxon>
        <taxon>Agaricomycetes</taxon>
        <taxon>Hymenochaetales</taxon>
        <taxon>Schizoporaceae</taxon>
        <taxon>Schizopora</taxon>
    </lineage>
</organism>
<feature type="domain" description="Class II aldolase/adducin N-terminal" evidence="2">
    <location>
        <begin position="38"/>
        <end position="217"/>
    </location>
</feature>
<keyword evidence="4" id="KW-1185">Reference proteome</keyword>
<dbReference type="InterPro" id="IPR036409">
    <property type="entry name" value="Aldolase_II/adducin_N_sf"/>
</dbReference>
<reference evidence="3 4" key="1">
    <citation type="submission" date="2015-04" db="EMBL/GenBank/DDBJ databases">
        <title>Complete genome sequence of Schizopora paradoxa KUC8140, a cosmopolitan wood degrader in East Asia.</title>
        <authorList>
            <consortium name="DOE Joint Genome Institute"/>
            <person name="Min B."/>
            <person name="Park H."/>
            <person name="Jang Y."/>
            <person name="Kim J.-J."/>
            <person name="Kim K.H."/>
            <person name="Pangilinan J."/>
            <person name="Lipzen A."/>
            <person name="Riley R."/>
            <person name="Grigoriev I.V."/>
            <person name="Spatafora J.W."/>
            <person name="Choi I.-G."/>
        </authorList>
    </citation>
    <scope>NUCLEOTIDE SEQUENCE [LARGE SCALE GENOMIC DNA]</scope>
    <source>
        <strain evidence="3 4">KUC8140</strain>
    </source>
</reference>
<dbReference type="FunFam" id="3.40.225.10:FF:000009">
    <property type="entry name" value="Class II aldolase/adducin N-terminal"/>
    <property type="match status" value="1"/>
</dbReference>
<dbReference type="InterPro" id="IPR051017">
    <property type="entry name" value="Aldolase-II_Adducin_sf"/>
</dbReference>
<name>A0A0H2RK35_9AGAM</name>
<dbReference type="Proteomes" id="UP000053477">
    <property type="component" value="Unassembled WGS sequence"/>
</dbReference>
<accession>A0A0H2RK35</accession>
<gene>
    <name evidence="3" type="ORF">SCHPADRAFT_929277</name>
</gene>
<dbReference type="Gene3D" id="3.40.225.10">
    <property type="entry name" value="Class II aldolase/adducin N-terminal domain"/>
    <property type="match status" value="1"/>
</dbReference>
<proteinExistence type="predicted"/>
<dbReference type="STRING" id="27342.A0A0H2RK35"/>
<dbReference type="InParanoid" id="A0A0H2RK35"/>
<sequence>MSESTRESPEILSNKSKSTMPRPPVFLDKEEEREYLKFRLAQAFRIFDSLGYEEGHTGLVSLRDPVDDNYFWINPKGVHFSLMQPTSLLLVNANGQAVEGSTAPFNNDVFALHAAIYASRPNVNCIANVSSTYGKAFSAFGKELDIITQDACVFYKDHAVARGFPSPGQDACGEIAVTLGTKKALILQNVGLLVVGPNVESALRYFMALDKCCQVQLLADEASASTGRRPILIRDEEADYVHRAIGKPSGGWFSGSVHFAELEAIEGVSFEYHK</sequence>